<dbReference type="RefSeq" id="WP_250833225.1">
    <property type="nucleotide sequence ID" value="NZ_JTHE03000009.1"/>
</dbReference>
<name>A0ABD4SZC1_9CYAN</name>
<dbReference type="InterPro" id="IPR009717">
    <property type="entry name" value="Mo-dep_Nase_C"/>
</dbReference>
<reference evidence="2 3" key="1">
    <citation type="journal article" date="2015" name="Genome Announc.">
        <title>Draft Genome Sequence of Filamentous Marine Cyanobacterium Lyngbya confervoides Strain BDU141951.</title>
        <authorList>
            <person name="Chandrababunaidu M.M."/>
            <person name="Sen D."/>
            <person name="Tripathy S."/>
        </authorList>
    </citation>
    <scope>NUCLEOTIDE SEQUENCE [LARGE SCALE GENOMIC DNA]</scope>
    <source>
        <strain evidence="2 3">BDU141951</strain>
    </source>
</reference>
<evidence type="ECO:0000313" key="2">
    <source>
        <dbReference type="EMBL" id="MCM1981495.1"/>
    </source>
</evidence>
<organism evidence="2 3">
    <name type="scientific">Lyngbya confervoides BDU141951</name>
    <dbReference type="NCBI Taxonomy" id="1574623"/>
    <lineage>
        <taxon>Bacteria</taxon>
        <taxon>Bacillati</taxon>
        <taxon>Cyanobacteriota</taxon>
        <taxon>Cyanophyceae</taxon>
        <taxon>Oscillatoriophycideae</taxon>
        <taxon>Oscillatoriales</taxon>
        <taxon>Microcoleaceae</taxon>
        <taxon>Lyngbya</taxon>
    </lineage>
</organism>
<keyword evidence="3" id="KW-1185">Reference proteome</keyword>
<comment type="caution">
    <text evidence="2">The sequence shown here is derived from an EMBL/GenBank/DDBJ whole genome shotgun (WGS) entry which is preliminary data.</text>
</comment>
<protein>
    <submittedName>
        <fullName evidence="2">Mo-dependent nitrogenase C-terminal domain-containing protein</fullName>
    </submittedName>
</protein>
<gene>
    <name evidence="2" type="ORF">QQ91_0001450</name>
</gene>
<evidence type="ECO:0000313" key="3">
    <source>
        <dbReference type="Proteomes" id="UP000031561"/>
    </source>
</evidence>
<dbReference type="Pfam" id="PF06967">
    <property type="entry name" value="Mo-nitro_C"/>
    <property type="match status" value="1"/>
</dbReference>
<accession>A0ABD4SZC1</accession>
<dbReference type="AlphaFoldDB" id="A0ABD4SZC1"/>
<evidence type="ECO:0000259" key="1">
    <source>
        <dbReference type="Pfam" id="PF06967"/>
    </source>
</evidence>
<proteinExistence type="predicted"/>
<sequence>MKIIGLTAVKNWLTAFEVKQPQIAHLICSVIPPHCPFERTIRCFHWTVRIPPLCHLNPVYEELMVLRFRALEYLVEVCGEDITKYCH</sequence>
<dbReference type="Proteomes" id="UP000031561">
    <property type="component" value="Unassembled WGS sequence"/>
</dbReference>
<dbReference type="EMBL" id="JTHE03000009">
    <property type="protein sequence ID" value="MCM1981495.1"/>
    <property type="molecule type" value="Genomic_DNA"/>
</dbReference>
<feature type="domain" description="Mo-dependent nitrogenase C-terminal" evidence="1">
    <location>
        <begin position="6"/>
        <end position="86"/>
    </location>
</feature>